<organism evidence="2 3">
    <name type="scientific">Amycolatopsis pretoriensis</name>
    <dbReference type="NCBI Taxonomy" id="218821"/>
    <lineage>
        <taxon>Bacteria</taxon>
        <taxon>Bacillati</taxon>
        <taxon>Actinomycetota</taxon>
        <taxon>Actinomycetes</taxon>
        <taxon>Pseudonocardiales</taxon>
        <taxon>Pseudonocardiaceae</taxon>
        <taxon>Amycolatopsis</taxon>
    </lineage>
</organism>
<evidence type="ECO:0000313" key="3">
    <source>
        <dbReference type="Proteomes" id="UP000198878"/>
    </source>
</evidence>
<reference evidence="3" key="1">
    <citation type="submission" date="2016-10" db="EMBL/GenBank/DDBJ databases">
        <authorList>
            <person name="Varghese N."/>
            <person name="Submissions S."/>
        </authorList>
    </citation>
    <scope>NUCLEOTIDE SEQUENCE [LARGE SCALE GENOMIC DNA]</scope>
    <source>
        <strain evidence="3">DSM 44654</strain>
    </source>
</reference>
<dbReference type="GO" id="GO:0006355">
    <property type="term" value="P:regulation of DNA-templated transcription"/>
    <property type="evidence" value="ECO:0007669"/>
    <property type="project" value="TreeGrafter"/>
</dbReference>
<dbReference type="PANTHER" id="PTHR43130:SF2">
    <property type="entry name" value="DJ-1_PFPI DOMAIN-CONTAINING PROTEIN"/>
    <property type="match status" value="1"/>
</dbReference>
<dbReference type="Pfam" id="PF01965">
    <property type="entry name" value="DJ-1_PfpI"/>
    <property type="match status" value="1"/>
</dbReference>
<sequence>MTAFIRERNTAAMIDPGHHLQIGSLLFEGLDQIDLTGPFEVLSRIPNSTYGIFGKTMDPVRDIKGLRLTPDATLGEAPQLDVLHVPGGFGQEDLMADEEVLGWLRAQAADATCVFSVCTGALLLGAAGLLRGRRATTHWSAFETLPYFGAEAVDERVVVDGDWVFAAGVTAGIDGALRVAAELRGDEAAQTIQLHMVYAPEPPFDSGTPQTAPPEVVSKARKAVEGITARRTETAKRIGKELDVDLTTFS</sequence>
<dbReference type="AlphaFoldDB" id="A0A1H5QR31"/>
<dbReference type="InterPro" id="IPR002818">
    <property type="entry name" value="DJ-1/PfpI"/>
</dbReference>
<evidence type="ECO:0000259" key="1">
    <source>
        <dbReference type="Pfam" id="PF01965"/>
    </source>
</evidence>
<feature type="domain" description="DJ-1/PfpI" evidence="1">
    <location>
        <begin position="25"/>
        <end position="179"/>
    </location>
</feature>
<proteinExistence type="predicted"/>
<dbReference type="SUPFAM" id="SSF52317">
    <property type="entry name" value="Class I glutamine amidotransferase-like"/>
    <property type="match status" value="1"/>
</dbReference>
<dbReference type="InterPro" id="IPR052158">
    <property type="entry name" value="INH-QAR"/>
</dbReference>
<evidence type="ECO:0000313" key="2">
    <source>
        <dbReference type="EMBL" id="SEF27667.1"/>
    </source>
</evidence>
<dbReference type="EMBL" id="FNUJ01000003">
    <property type="protein sequence ID" value="SEF27667.1"/>
    <property type="molecule type" value="Genomic_DNA"/>
</dbReference>
<protein>
    <submittedName>
        <fullName evidence="2">Cyclohexyl-isocyanide hydratase</fullName>
    </submittedName>
</protein>
<gene>
    <name evidence="2" type="ORF">SAMN05421837_103984</name>
</gene>
<dbReference type="InterPro" id="IPR029062">
    <property type="entry name" value="Class_I_gatase-like"/>
</dbReference>
<dbReference type="Proteomes" id="UP000198878">
    <property type="component" value="Unassembled WGS sequence"/>
</dbReference>
<dbReference type="PANTHER" id="PTHR43130">
    <property type="entry name" value="ARAC-FAMILY TRANSCRIPTIONAL REGULATOR"/>
    <property type="match status" value="1"/>
</dbReference>
<dbReference type="CDD" id="cd03139">
    <property type="entry name" value="GATase1_PfpI_2"/>
    <property type="match status" value="1"/>
</dbReference>
<name>A0A1H5QR31_9PSEU</name>
<keyword evidence="3" id="KW-1185">Reference proteome</keyword>
<accession>A0A1H5QR31</accession>
<dbReference type="STRING" id="218821.SAMN05421837_103984"/>
<dbReference type="Gene3D" id="3.40.50.880">
    <property type="match status" value="1"/>
</dbReference>